<accession>A0AA38UWB0</accession>
<keyword evidence="1" id="KW-0378">Hydrolase</keyword>
<dbReference type="EMBL" id="MU801925">
    <property type="protein sequence ID" value="KAJ3987326.1"/>
    <property type="molecule type" value="Genomic_DNA"/>
</dbReference>
<evidence type="ECO:0000256" key="1">
    <source>
        <dbReference type="RuleBase" id="RU366020"/>
    </source>
</evidence>
<dbReference type="InterPro" id="IPR001932">
    <property type="entry name" value="PPM-type_phosphatase-like_dom"/>
</dbReference>
<evidence type="ECO:0000256" key="2">
    <source>
        <dbReference type="SAM" id="MobiDB-lite"/>
    </source>
</evidence>
<keyword evidence="1" id="KW-0464">Manganese</keyword>
<dbReference type="Gene3D" id="3.60.40.10">
    <property type="entry name" value="PPM-type phosphatase domain"/>
    <property type="match status" value="1"/>
</dbReference>
<organism evidence="4 5">
    <name type="scientific">Lentinula detonsa</name>
    <dbReference type="NCBI Taxonomy" id="2804962"/>
    <lineage>
        <taxon>Eukaryota</taxon>
        <taxon>Fungi</taxon>
        <taxon>Dikarya</taxon>
        <taxon>Basidiomycota</taxon>
        <taxon>Agaricomycotina</taxon>
        <taxon>Agaricomycetes</taxon>
        <taxon>Agaricomycetidae</taxon>
        <taxon>Agaricales</taxon>
        <taxon>Marasmiineae</taxon>
        <taxon>Omphalotaceae</taxon>
        <taxon>Lentinula</taxon>
    </lineage>
</organism>
<dbReference type="AlphaFoldDB" id="A0AA38UWB0"/>
<dbReference type="SUPFAM" id="SSF81606">
    <property type="entry name" value="PP2C-like"/>
    <property type="match status" value="1"/>
</dbReference>
<comment type="cofactor">
    <cofactor evidence="1">
        <name>Mn(2+)</name>
        <dbReference type="ChEBI" id="CHEBI:29035"/>
    </cofactor>
</comment>
<dbReference type="InterPro" id="IPR039123">
    <property type="entry name" value="PPTC7"/>
</dbReference>
<comment type="cofactor">
    <cofactor evidence="1">
        <name>Mg(2+)</name>
        <dbReference type="ChEBI" id="CHEBI:18420"/>
    </cofactor>
</comment>
<dbReference type="InterPro" id="IPR036457">
    <property type="entry name" value="PPM-type-like_dom_sf"/>
</dbReference>
<proteinExistence type="inferred from homology"/>
<feature type="region of interest" description="Disordered" evidence="2">
    <location>
        <begin position="30"/>
        <end position="60"/>
    </location>
</feature>
<dbReference type="Proteomes" id="UP001163850">
    <property type="component" value="Unassembled WGS sequence"/>
</dbReference>
<dbReference type="GO" id="GO:0004722">
    <property type="term" value="F:protein serine/threonine phosphatase activity"/>
    <property type="evidence" value="ECO:0007669"/>
    <property type="project" value="UniProtKB-EC"/>
</dbReference>
<keyword evidence="1" id="KW-0904">Protein phosphatase</keyword>
<dbReference type="PANTHER" id="PTHR12320:SF1">
    <property type="entry name" value="PROTEIN PHOSPHATASE PTC7 HOMOLOG"/>
    <property type="match status" value="1"/>
</dbReference>
<feature type="domain" description="PPM-type phosphatase" evidence="3">
    <location>
        <begin position="108"/>
        <end position="413"/>
    </location>
</feature>
<gene>
    <name evidence="4" type="ORF">F5890DRAFT_1405432</name>
</gene>
<dbReference type="PROSITE" id="PS51746">
    <property type="entry name" value="PPM_2"/>
    <property type="match status" value="1"/>
</dbReference>
<comment type="catalytic activity">
    <reaction evidence="1">
        <text>O-phospho-L-threonyl-[protein] + H2O = L-threonyl-[protein] + phosphate</text>
        <dbReference type="Rhea" id="RHEA:47004"/>
        <dbReference type="Rhea" id="RHEA-COMP:11060"/>
        <dbReference type="Rhea" id="RHEA-COMP:11605"/>
        <dbReference type="ChEBI" id="CHEBI:15377"/>
        <dbReference type="ChEBI" id="CHEBI:30013"/>
        <dbReference type="ChEBI" id="CHEBI:43474"/>
        <dbReference type="ChEBI" id="CHEBI:61977"/>
        <dbReference type="EC" id="3.1.3.16"/>
    </reaction>
</comment>
<comment type="similarity">
    <text evidence="1">Belongs to the PP2C family.</text>
</comment>
<feature type="compositionally biased region" description="Polar residues" evidence="2">
    <location>
        <begin position="30"/>
        <end position="58"/>
    </location>
</feature>
<keyword evidence="1" id="KW-0460">Magnesium</keyword>
<comment type="caution">
    <text evidence="4">The sequence shown here is derived from an EMBL/GenBank/DDBJ whole genome shotgun (WGS) entry which is preliminary data.</text>
</comment>
<evidence type="ECO:0000259" key="3">
    <source>
        <dbReference type="PROSITE" id="PS51746"/>
    </source>
</evidence>
<sequence>MLQLVSKPRYYRCLRAHNTFRAFNSKRLQTNTTSSCPRQLSTRSSSKASQPSNISSPSPVYPGHPYMFRIASSWAGKPSTGEDRATDDLPFPLESPIGRWREEMLDRDIGPKKKRRGKDWAQDAGEDFFFVQEASEISYAFTCVHLCLSLFMCPYRRPQGVSFGLADGVGGWIENGVNPALFSQSLMYHAHRYSRNAWAGEPEIDPTLDYEEREQVEGWELTPHHCLDLALGGVLRERSVQAGSSTACLLTLNSSSGLLRSANLGDSGYSIIRSSNVIYKEKIQTHFFNCPKQLTKLPANPGRKFARVCIDSPKEANNHSMKLRDGDIVVVYTDGFSDNVFPSEMLSICSLVGRKDVTEDEQVQSMADNLVLYARQCMMDRRRVSPFEREAAREGMFFRGGVSCSVTVLVALVRETS</sequence>
<keyword evidence="1" id="KW-0479">Metal-binding</keyword>
<reference evidence="4" key="1">
    <citation type="submission" date="2022-08" db="EMBL/GenBank/DDBJ databases">
        <authorList>
            <consortium name="DOE Joint Genome Institute"/>
            <person name="Min B."/>
            <person name="Riley R."/>
            <person name="Sierra-Patev S."/>
            <person name="Naranjo-Ortiz M."/>
            <person name="Looney B."/>
            <person name="Konkel Z."/>
            <person name="Slot J.C."/>
            <person name="Sakamoto Y."/>
            <person name="Steenwyk J.L."/>
            <person name="Rokas A."/>
            <person name="Carro J."/>
            <person name="Camarero S."/>
            <person name="Ferreira P."/>
            <person name="Molpeceres G."/>
            <person name="Ruiz-Duenas F.J."/>
            <person name="Serrano A."/>
            <person name="Henrissat B."/>
            <person name="Drula E."/>
            <person name="Hughes K.W."/>
            <person name="Mata J.L."/>
            <person name="Ishikawa N.K."/>
            <person name="Vargas-Isla R."/>
            <person name="Ushijima S."/>
            <person name="Smith C.A."/>
            <person name="Ahrendt S."/>
            <person name="Andreopoulos W."/>
            <person name="He G."/>
            <person name="Labutti K."/>
            <person name="Lipzen A."/>
            <person name="Ng V."/>
            <person name="Sandor L."/>
            <person name="Barry K."/>
            <person name="Martinez A.T."/>
            <person name="Xiao Y."/>
            <person name="Gibbons J.G."/>
            <person name="Terashima K."/>
            <person name="Hibbett D.S."/>
            <person name="Grigoriev I.V."/>
        </authorList>
    </citation>
    <scope>NUCLEOTIDE SEQUENCE</scope>
    <source>
        <strain evidence="4">TFB7829</strain>
    </source>
</reference>
<comment type="catalytic activity">
    <reaction evidence="1">
        <text>O-phospho-L-seryl-[protein] + H2O = L-seryl-[protein] + phosphate</text>
        <dbReference type="Rhea" id="RHEA:20629"/>
        <dbReference type="Rhea" id="RHEA-COMP:9863"/>
        <dbReference type="Rhea" id="RHEA-COMP:11604"/>
        <dbReference type="ChEBI" id="CHEBI:15377"/>
        <dbReference type="ChEBI" id="CHEBI:29999"/>
        <dbReference type="ChEBI" id="CHEBI:43474"/>
        <dbReference type="ChEBI" id="CHEBI:83421"/>
        <dbReference type="EC" id="3.1.3.16"/>
    </reaction>
</comment>
<protein>
    <recommendedName>
        <fullName evidence="1">Protein phosphatase</fullName>
        <ecNumber evidence="1">3.1.3.16</ecNumber>
    </recommendedName>
</protein>
<evidence type="ECO:0000313" key="5">
    <source>
        <dbReference type="Proteomes" id="UP001163850"/>
    </source>
</evidence>
<evidence type="ECO:0000313" key="4">
    <source>
        <dbReference type="EMBL" id="KAJ3987326.1"/>
    </source>
</evidence>
<dbReference type="EC" id="3.1.3.16" evidence="1"/>
<name>A0AA38UWB0_9AGAR</name>
<dbReference type="GO" id="GO:0046872">
    <property type="term" value="F:metal ion binding"/>
    <property type="evidence" value="ECO:0007669"/>
    <property type="project" value="UniProtKB-UniRule"/>
</dbReference>
<dbReference type="PANTHER" id="PTHR12320">
    <property type="entry name" value="PROTEIN PHOSPHATASE 2C"/>
    <property type="match status" value="1"/>
</dbReference>